<feature type="compositionally biased region" description="Polar residues" evidence="1">
    <location>
        <begin position="149"/>
        <end position="159"/>
    </location>
</feature>
<evidence type="ECO:0000259" key="2">
    <source>
        <dbReference type="Pfam" id="PF13191"/>
    </source>
</evidence>
<dbReference type="SUPFAM" id="SSF56112">
    <property type="entry name" value="Protein kinase-like (PK-like)"/>
    <property type="match status" value="1"/>
</dbReference>
<dbReference type="InterPro" id="IPR011009">
    <property type="entry name" value="Kinase-like_dom_sf"/>
</dbReference>
<gene>
    <name evidence="3" type="ORF">ACHAWO_002416</name>
</gene>
<evidence type="ECO:0000256" key="1">
    <source>
        <dbReference type="SAM" id="MobiDB-lite"/>
    </source>
</evidence>
<dbReference type="SUPFAM" id="SSF52540">
    <property type="entry name" value="P-loop containing nucleoside triphosphate hydrolases"/>
    <property type="match status" value="1"/>
</dbReference>
<dbReference type="PANTHER" id="PTHR43642">
    <property type="entry name" value="HYBRID SIGNAL TRANSDUCTION HISTIDINE KINASE G"/>
    <property type="match status" value="1"/>
</dbReference>
<accession>A0ABD3PK75</accession>
<proteinExistence type="predicted"/>
<name>A0ABD3PK75_9STRA</name>
<organism evidence="3 4">
    <name type="scientific">Cyclotella atomus</name>
    <dbReference type="NCBI Taxonomy" id="382360"/>
    <lineage>
        <taxon>Eukaryota</taxon>
        <taxon>Sar</taxon>
        <taxon>Stramenopiles</taxon>
        <taxon>Ochrophyta</taxon>
        <taxon>Bacillariophyta</taxon>
        <taxon>Coscinodiscophyceae</taxon>
        <taxon>Thalassiosirophycidae</taxon>
        <taxon>Stephanodiscales</taxon>
        <taxon>Stephanodiscaceae</taxon>
        <taxon>Cyclotella</taxon>
    </lineage>
</organism>
<dbReference type="EMBL" id="JALLPJ020000636">
    <property type="protein sequence ID" value="KAL3786780.1"/>
    <property type="molecule type" value="Genomic_DNA"/>
</dbReference>
<evidence type="ECO:0000313" key="3">
    <source>
        <dbReference type="EMBL" id="KAL3786780.1"/>
    </source>
</evidence>
<feature type="region of interest" description="Disordered" evidence="1">
    <location>
        <begin position="139"/>
        <end position="159"/>
    </location>
</feature>
<dbReference type="PANTHER" id="PTHR43642:SF1">
    <property type="entry name" value="HYBRID SIGNAL TRANSDUCTION HISTIDINE KINASE G"/>
    <property type="match status" value="1"/>
</dbReference>
<dbReference type="Proteomes" id="UP001530400">
    <property type="component" value="Unassembled WGS sequence"/>
</dbReference>
<dbReference type="InterPro" id="IPR041664">
    <property type="entry name" value="AAA_16"/>
</dbReference>
<comment type="caution">
    <text evidence="3">The sequence shown here is derived from an EMBL/GenBank/DDBJ whole genome shotgun (WGS) entry which is preliminary data.</text>
</comment>
<dbReference type="InterPro" id="IPR053159">
    <property type="entry name" value="Hybrid_Histidine_Kinase"/>
</dbReference>
<dbReference type="Pfam" id="PF13191">
    <property type="entry name" value="AAA_16"/>
    <property type="match status" value="1"/>
</dbReference>
<reference evidence="3 4" key="1">
    <citation type="submission" date="2024-10" db="EMBL/GenBank/DDBJ databases">
        <title>Updated reference genomes for cyclostephanoid diatoms.</title>
        <authorList>
            <person name="Roberts W.R."/>
            <person name="Alverson A.J."/>
        </authorList>
    </citation>
    <scope>NUCLEOTIDE SEQUENCE [LARGE SCALE GENOMIC DNA]</scope>
    <source>
        <strain evidence="3 4">AJA010-31</strain>
    </source>
</reference>
<feature type="domain" description="Orc1-like AAA ATPase" evidence="2">
    <location>
        <begin position="489"/>
        <end position="661"/>
    </location>
</feature>
<protein>
    <recommendedName>
        <fullName evidence="2">Orc1-like AAA ATPase domain-containing protein</fullName>
    </recommendedName>
</protein>
<dbReference type="InterPro" id="IPR027417">
    <property type="entry name" value="P-loop_NTPase"/>
</dbReference>
<evidence type="ECO:0000313" key="4">
    <source>
        <dbReference type="Proteomes" id="UP001530400"/>
    </source>
</evidence>
<sequence>MDELSINLYNLTGLAVDPTTTTNTDATHNNNPPLYTTPTLLHQSPHTSIYRHLNEGIKILSQPHLGDPQPSAHQIQQLHHELAVSQKLSNGATKKSIARKCVKVANFKGHTALYFEWVNGITLTEWMNKVSIGSNGGQDFTPHAGSGNDGYNSYARRSNNSAIPKTDDLNVRLRAAMAIARTLAEFHEGGVSHGKVCPTNVVLDMVEGDYVATLIDLSEASILTTGNDGVGEGLGEKEKKRRKMEDLKALGGVLKQLFRGFDDATAAGTGAMQNSSFQLTAYGSGVTSNHGSNTSTITGITTLAPNQRYNNSTTTTSTALALTGGEEVPFETWGDETRRKRNKAPVTAEAGDGLPIYLGSLISTLLLTESEASSPSGSSSPQASSTVQYESAFDVYLDLKVMLENQNQFYRQTELDERMIRSRLLLPNVFYGRQVQMSMLMHLFHSVVMLGNSPSIATISALQCTLIYSRQDKDIHTESSLLTPFNTTTGHPGTGKSTLVNQIKKTILEKDGCFIEGKFLKSTRPDTVLANALNNFFGSILASSNSGNTMHMSLRWRIHDVIGSGNNVLLEAIPNLRKLMSEDRDSSNNALPKVGARSGRSAMLGSSHRLPFLFCKLIGAIACKAHPLILFLDDLQWADEMTLDVMRMIMTDPDVHHFLFIGTYRDNEVNLSHLLMEKLSDLREQGINVINISVGAIEKECVNTLISEALCLPPALARPLSNVVHSKTGGIIMFLLRFLKSLNDESLLWFSLSARRWEFDLNKIRIKQISEDVVQHMTLTMTKLEKNMQMGLRTAACLGSNFDAEILRRVKKEDDFDMETFLEKCVEDGYLISIDDTKKFAWTHDQVHQAAYELIPIAQRESFHLLLGSRLLMESSSQEQGELLFYVVDNMNRGLKLLESSAQKYELSFLNLRAGERAISSSAFHSASRYFITGLSLLEHDSWDMHYNLTIGLYDAASEALYVTGDFSRLAALADKPLKFARTFEDKLNIYNNLVRSFLASGQLDQGIATCMRVLAQLGEALPAQLIQEVFHVEVLRVKTTLEGMSNEALLSLPIMTDTTKLATMQFLNHLLYQVYAAKPAMAPIIAFRMVEISIEHGVCNITPFAFGVYGAFLVSTAASDTEGGYRMGRVATELMKRINAIEIIPRLYTTIYAMINIWKEPFQASLSKHLEAFDIGAHRGDMEFAISNLFQYVNMAIYGCGENFDGLVKNIHAYTKRAFQCQQNVAGKSLIVAHQLAFDFMGLEQNAYSLYFAGTTEQSCFETACQNKQTVICRYICLKRKHVAFWTGDMDAAAEMYELSKQFPLGSNARQVNVLVGTFIDGLIAFYFARKHRSDEAKWTAIGEDVMATLQKWEEGSTWNFRNKRLLLEAEYNFLKGDDQMTLNCYTASINAARAHRFYHEEGLAYEKAATFLLHKNNHDGALDCFMNAKKCYEAWGAHGIVGRVERAIAVLLPLCADS</sequence>
<keyword evidence="4" id="KW-1185">Reference proteome</keyword>